<dbReference type="CDD" id="cd18316">
    <property type="entry name" value="BTB_POZ_KCTD-like"/>
    <property type="match status" value="1"/>
</dbReference>
<dbReference type="SMART" id="SM00225">
    <property type="entry name" value="BTB"/>
    <property type="match status" value="1"/>
</dbReference>
<gene>
    <name evidence="2" type="ORF">Glove_303g148</name>
</gene>
<dbReference type="PANTHER" id="PTHR14499:SF136">
    <property type="entry name" value="GH08630P"/>
    <property type="match status" value="1"/>
</dbReference>
<feature type="domain" description="BTB" evidence="1">
    <location>
        <begin position="13"/>
        <end position="112"/>
    </location>
</feature>
<dbReference type="InterPro" id="IPR003131">
    <property type="entry name" value="T1-type_BTB"/>
</dbReference>
<name>A0A397HUZ3_9GLOM</name>
<dbReference type="PANTHER" id="PTHR14499">
    <property type="entry name" value="POTASSIUM CHANNEL TETRAMERIZATION DOMAIN-CONTAINING"/>
    <property type="match status" value="1"/>
</dbReference>
<evidence type="ECO:0000259" key="1">
    <source>
        <dbReference type="SMART" id="SM00225"/>
    </source>
</evidence>
<dbReference type="STRING" id="1348612.A0A397HUZ3"/>
<sequence>MEFTQENLEKDFEEIILNVGGTRYKTKRSTLTKYPNTLLGQMILNPSNYNEEYFLDRNGRAFHYILEFYRTGKPLWPDESDGVTCEEVEREFEHFQIPSKKDYAGTLAFKAAATTFDQIVSVFEKVIIQEFGNFNDNIKIYFHEDDDLHYKGSHVLFPTLKREEYTLLISMDTQIKRNLENTFRESGLKWEFKKVEGGFIYYGYLEVKISYDIIPELIAQHSKYS</sequence>
<dbReference type="OrthoDB" id="2414723at2759"/>
<dbReference type="EMBL" id="PQFF01000277">
    <property type="protein sequence ID" value="RHZ67059.1"/>
    <property type="molecule type" value="Genomic_DNA"/>
</dbReference>
<protein>
    <recommendedName>
        <fullName evidence="1">BTB domain-containing protein</fullName>
    </recommendedName>
</protein>
<keyword evidence="3" id="KW-1185">Reference proteome</keyword>
<reference evidence="2 3" key="1">
    <citation type="submission" date="2018-08" db="EMBL/GenBank/DDBJ databases">
        <title>Genome and evolution of the arbuscular mycorrhizal fungus Diversispora epigaea (formerly Glomus versiforme) and its bacterial endosymbionts.</title>
        <authorList>
            <person name="Sun X."/>
            <person name="Fei Z."/>
            <person name="Harrison M."/>
        </authorList>
    </citation>
    <scope>NUCLEOTIDE SEQUENCE [LARGE SCALE GENOMIC DNA]</scope>
    <source>
        <strain evidence="2 3">IT104</strain>
    </source>
</reference>
<evidence type="ECO:0000313" key="3">
    <source>
        <dbReference type="Proteomes" id="UP000266861"/>
    </source>
</evidence>
<dbReference type="Gene3D" id="3.30.710.10">
    <property type="entry name" value="Potassium Channel Kv1.1, Chain A"/>
    <property type="match status" value="1"/>
</dbReference>
<dbReference type="AlphaFoldDB" id="A0A397HUZ3"/>
<dbReference type="Proteomes" id="UP000266861">
    <property type="component" value="Unassembled WGS sequence"/>
</dbReference>
<organism evidence="2 3">
    <name type="scientific">Diversispora epigaea</name>
    <dbReference type="NCBI Taxonomy" id="1348612"/>
    <lineage>
        <taxon>Eukaryota</taxon>
        <taxon>Fungi</taxon>
        <taxon>Fungi incertae sedis</taxon>
        <taxon>Mucoromycota</taxon>
        <taxon>Glomeromycotina</taxon>
        <taxon>Glomeromycetes</taxon>
        <taxon>Diversisporales</taxon>
        <taxon>Diversisporaceae</taxon>
        <taxon>Diversispora</taxon>
    </lineage>
</organism>
<proteinExistence type="predicted"/>
<dbReference type="InterPro" id="IPR011333">
    <property type="entry name" value="SKP1/BTB/POZ_sf"/>
</dbReference>
<dbReference type="Pfam" id="PF02214">
    <property type="entry name" value="BTB_2"/>
    <property type="match status" value="1"/>
</dbReference>
<evidence type="ECO:0000313" key="2">
    <source>
        <dbReference type="EMBL" id="RHZ67059.1"/>
    </source>
</evidence>
<dbReference type="GO" id="GO:0051260">
    <property type="term" value="P:protein homooligomerization"/>
    <property type="evidence" value="ECO:0007669"/>
    <property type="project" value="InterPro"/>
</dbReference>
<accession>A0A397HUZ3</accession>
<dbReference type="InterPro" id="IPR000210">
    <property type="entry name" value="BTB/POZ_dom"/>
</dbReference>
<dbReference type="SUPFAM" id="SSF54695">
    <property type="entry name" value="POZ domain"/>
    <property type="match status" value="1"/>
</dbReference>
<comment type="caution">
    <text evidence="2">The sequence shown here is derived from an EMBL/GenBank/DDBJ whole genome shotgun (WGS) entry which is preliminary data.</text>
</comment>